<dbReference type="NCBIfam" id="TIGR00158">
    <property type="entry name" value="L9"/>
    <property type="match status" value="1"/>
</dbReference>
<organism evidence="10 11">
    <name type="scientific">Micavibrio aeruginosavorus</name>
    <dbReference type="NCBI Taxonomy" id="349221"/>
    <lineage>
        <taxon>Bacteria</taxon>
        <taxon>Pseudomonadati</taxon>
        <taxon>Bdellovibrionota</taxon>
        <taxon>Bdellovibrionia</taxon>
        <taxon>Bdellovibrionales</taxon>
        <taxon>Pseudobdellovibrionaceae</taxon>
        <taxon>Micavibrio</taxon>
    </lineage>
</organism>
<evidence type="ECO:0000313" key="11">
    <source>
        <dbReference type="Proteomes" id="UP000595362"/>
    </source>
</evidence>
<evidence type="ECO:0000256" key="4">
    <source>
        <dbReference type="ARBA" id="ARBA00022980"/>
    </source>
</evidence>
<evidence type="ECO:0000256" key="7">
    <source>
        <dbReference type="HAMAP-Rule" id="MF_00503"/>
    </source>
</evidence>
<evidence type="ECO:0000256" key="1">
    <source>
        <dbReference type="ARBA" id="ARBA00010605"/>
    </source>
</evidence>
<keyword evidence="5 7" id="KW-0687">Ribonucleoprotein</keyword>
<dbReference type="InterPro" id="IPR000244">
    <property type="entry name" value="Ribosomal_bL9"/>
</dbReference>
<dbReference type="InterPro" id="IPR020594">
    <property type="entry name" value="Ribosomal_bL9_bac/chp"/>
</dbReference>
<dbReference type="Pfam" id="PF01281">
    <property type="entry name" value="Ribosomal_L9_N"/>
    <property type="match status" value="1"/>
</dbReference>
<sequence>MDVILLERVESLGNMGEKVRVKPGYARNYLLPQGKALRATADNIAYFESQRAALEKLNAEKRVEAEKIAKKLEGLKVSMIRNAAEGGQLYGSVTARDIADAINAAGKAEVARNMVVVNQNFKTIGLFEVPVVLHPEVKVAVTINIARSEEEAKVQAKTGKAVVVDYSGASETTDAKSALLDADALAAEAARNAEESAEAAKDAAKSAAKSAKRAGKKADKAESDAEEDVADE</sequence>
<evidence type="ECO:0000256" key="3">
    <source>
        <dbReference type="ARBA" id="ARBA00022884"/>
    </source>
</evidence>
<dbReference type="Gene3D" id="3.10.430.100">
    <property type="entry name" value="Ribosomal protein L9, C-terminal domain"/>
    <property type="match status" value="1"/>
</dbReference>
<keyword evidence="4 7" id="KW-0689">Ribosomal protein</keyword>
<evidence type="ECO:0000256" key="5">
    <source>
        <dbReference type="ARBA" id="ARBA00023274"/>
    </source>
</evidence>
<evidence type="ECO:0000256" key="8">
    <source>
        <dbReference type="SAM" id="MobiDB-lite"/>
    </source>
</evidence>
<dbReference type="SUPFAM" id="SSF55653">
    <property type="entry name" value="Ribosomal protein L9 C-domain"/>
    <property type="match status" value="1"/>
</dbReference>
<reference evidence="10 11" key="1">
    <citation type="submission" date="2020-07" db="EMBL/GenBank/DDBJ databases">
        <title>Huge and variable diversity of episymbiotic CPR bacteria and DPANN archaea in groundwater ecosystems.</title>
        <authorList>
            <person name="He C.Y."/>
            <person name="Keren R."/>
            <person name="Whittaker M."/>
            <person name="Farag I.F."/>
            <person name="Doudna J."/>
            <person name="Cate J.H.D."/>
            <person name="Banfield J.F."/>
        </authorList>
    </citation>
    <scope>NUCLEOTIDE SEQUENCE [LARGE SCALE GENOMIC DNA]</scope>
    <source>
        <strain evidence="10">NC_groundwater_70_Ag_B-0.1um_54_66</strain>
    </source>
</reference>
<dbReference type="Gene3D" id="3.40.5.10">
    <property type="entry name" value="Ribosomal protein L9, N-terminal domain"/>
    <property type="match status" value="1"/>
</dbReference>
<dbReference type="InterPro" id="IPR009027">
    <property type="entry name" value="Ribosomal_bL9/RNase_H1_N"/>
</dbReference>
<dbReference type="PROSITE" id="PS00651">
    <property type="entry name" value="RIBOSOMAL_L9"/>
    <property type="match status" value="1"/>
</dbReference>
<dbReference type="PANTHER" id="PTHR21368">
    <property type="entry name" value="50S RIBOSOMAL PROTEIN L9"/>
    <property type="match status" value="1"/>
</dbReference>
<dbReference type="Proteomes" id="UP000595362">
    <property type="component" value="Chromosome"/>
</dbReference>
<proteinExistence type="inferred from homology"/>
<keyword evidence="2 7" id="KW-0699">rRNA-binding</keyword>
<dbReference type="AlphaFoldDB" id="A0A7T5R4D7"/>
<comment type="function">
    <text evidence="7">Binds to the 23S rRNA.</text>
</comment>
<name>A0A7T5R4D7_9BACT</name>
<dbReference type="HAMAP" id="MF_00503">
    <property type="entry name" value="Ribosomal_bL9"/>
    <property type="match status" value="1"/>
</dbReference>
<dbReference type="InterPro" id="IPR020069">
    <property type="entry name" value="Ribosomal_bL9_C"/>
</dbReference>
<comment type="similarity">
    <text evidence="1 7">Belongs to the bacterial ribosomal protein bL9 family.</text>
</comment>
<dbReference type="InterPro" id="IPR036935">
    <property type="entry name" value="Ribosomal_bL9_N_sf"/>
</dbReference>
<dbReference type="EMBL" id="CP066681">
    <property type="protein sequence ID" value="QQG37340.1"/>
    <property type="molecule type" value="Genomic_DNA"/>
</dbReference>
<evidence type="ECO:0000256" key="6">
    <source>
        <dbReference type="ARBA" id="ARBA00035292"/>
    </source>
</evidence>
<dbReference type="SUPFAM" id="SSF55658">
    <property type="entry name" value="L9 N-domain-like"/>
    <property type="match status" value="1"/>
</dbReference>
<dbReference type="GO" id="GO:0003735">
    <property type="term" value="F:structural constituent of ribosome"/>
    <property type="evidence" value="ECO:0007669"/>
    <property type="project" value="InterPro"/>
</dbReference>
<dbReference type="InterPro" id="IPR036791">
    <property type="entry name" value="Ribosomal_bL9_C_sf"/>
</dbReference>
<feature type="region of interest" description="Disordered" evidence="8">
    <location>
        <begin position="190"/>
        <end position="232"/>
    </location>
</feature>
<evidence type="ECO:0000259" key="9">
    <source>
        <dbReference type="PROSITE" id="PS00651"/>
    </source>
</evidence>
<evidence type="ECO:0000256" key="2">
    <source>
        <dbReference type="ARBA" id="ARBA00022730"/>
    </source>
</evidence>
<dbReference type="GO" id="GO:0006412">
    <property type="term" value="P:translation"/>
    <property type="evidence" value="ECO:0007669"/>
    <property type="project" value="UniProtKB-UniRule"/>
</dbReference>
<dbReference type="GO" id="GO:0005840">
    <property type="term" value="C:ribosome"/>
    <property type="evidence" value="ECO:0007669"/>
    <property type="project" value="UniProtKB-KW"/>
</dbReference>
<dbReference type="GO" id="GO:1990904">
    <property type="term" value="C:ribonucleoprotein complex"/>
    <property type="evidence" value="ECO:0007669"/>
    <property type="project" value="UniProtKB-KW"/>
</dbReference>
<dbReference type="InterPro" id="IPR020070">
    <property type="entry name" value="Ribosomal_bL9_N"/>
</dbReference>
<keyword evidence="3 7" id="KW-0694">RNA-binding</keyword>
<dbReference type="GO" id="GO:0019843">
    <property type="term" value="F:rRNA binding"/>
    <property type="evidence" value="ECO:0007669"/>
    <property type="project" value="UniProtKB-UniRule"/>
</dbReference>
<evidence type="ECO:0000313" key="10">
    <source>
        <dbReference type="EMBL" id="QQG37340.1"/>
    </source>
</evidence>
<dbReference type="Pfam" id="PF03948">
    <property type="entry name" value="Ribosomal_L9_C"/>
    <property type="match status" value="1"/>
</dbReference>
<gene>
    <name evidence="7 10" type="primary">rplI</name>
    <name evidence="10" type="ORF">HYS17_01930</name>
</gene>
<protein>
    <recommendedName>
        <fullName evidence="6 7">Large ribosomal subunit protein bL9</fullName>
    </recommendedName>
</protein>
<accession>A0A7T5R4D7</accession>
<feature type="domain" description="Ribosomal protein L9" evidence="9">
    <location>
        <begin position="13"/>
        <end position="40"/>
    </location>
</feature>
<feature type="compositionally biased region" description="Basic and acidic residues" evidence="8">
    <location>
        <begin position="191"/>
        <end position="204"/>
    </location>
</feature>